<dbReference type="CDD" id="cd02440">
    <property type="entry name" value="AdoMet_MTases"/>
    <property type="match status" value="1"/>
</dbReference>
<dbReference type="Pfam" id="PF13649">
    <property type="entry name" value="Methyltransf_25"/>
    <property type="match status" value="1"/>
</dbReference>
<proteinExistence type="predicted"/>
<evidence type="ECO:0000259" key="2">
    <source>
        <dbReference type="Pfam" id="PF13649"/>
    </source>
</evidence>
<feature type="compositionally biased region" description="Polar residues" evidence="1">
    <location>
        <begin position="25"/>
        <end position="34"/>
    </location>
</feature>
<evidence type="ECO:0000313" key="4">
    <source>
        <dbReference type="Proteomes" id="UP000612746"/>
    </source>
</evidence>
<comment type="caution">
    <text evidence="3">The sequence shown here is derived from an EMBL/GenBank/DDBJ whole genome shotgun (WGS) entry which is preliminary data.</text>
</comment>
<feature type="region of interest" description="Disordered" evidence="1">
    <location>
        <begin position="1"/>
        <end position="39"/>
    </location>
</feature>
<dbReference type="EMBL" id="JAEPRA010000001">
    <property type="protein sequence ID" value="KAG2189331.1"/>
    <property type="molecule type" value="Genomic_DNA"/>
</dbReference>
<evidence type="ECO:0000256" key="1">
    <source>
        <dbReference type="SAM" id="MobiDB-lite"/>
    </source>
</evidence>
<accession>A0A8H7QDA0</accession>
<feature type="compositionally biased region" description="Polar residues" evidence="1">
    <location>
        <begin position="1"/>
        <end position="18"/>
    </location>
</feature>
<dbReference type="InterPro" id="IPR041698">
    <property type="entry name" value="Methyltransf_25"/>
</dbReference>
<dbReference type="PANTHER" id="PTHR43591">
    <property type="entry name" value="METHYLTRANSFERASE"/>
    <property type="match status" value="1"/>
</dbReference>
<dbReference type="GO" id="GO:0008168">
    <property type="term" value="F:methyltransferase activity"/>
    <property type="evidence" value="ECO:0007669"/>
    <property type="project" value="TreeGrafter"/>
</dbReference>
<organism evidence="3 4">
    <name type="scientific">Umbelopsis vinacea</name>
    <dbReference type="NCBI Taxonomy" id="44442"/>
    <lineage>
        <taxon>Eukaryota</taxon>
        <taxon>Fungi</taxon>
        <taxon>Fungi incertae sedis</taxon>
        <taxon>Mucoromycota</taxon>
        <taxon>Mucoromycotina</taxon>
        <taxon>Umbelopsidomycetes</taxon>
        <taxon>Umbelopsidales</taxon>
        <taxon>Umbelopsidaceae</taxon>
        <taxon>Umbelopsis</taxon>
    </lineage>
</organism>
<dbReference type="PANTHER" id="PTHR43591:SF105">
    <property type="entry name" value="METHYLTRANSFERASE DOMAIN-CONTAINING PROTEIN-RELATED"/>
    <property type="match status" value="1"/>
</dbReference>
<reference evidence="3" key="1">
    <citation type="submission" date="2020-12" db="EMBL/GenBank/DDBJ databases">
        <title>Metabolic potential, ecology and presence of endohyphal bacteria is reflected in genomic diversity of Mucoromycotina.</title>
        <authorList>
            <person name="Muszewska A."/>
            <person name="Okrasinska A."/>
            <person name="Steczkiewicz K."/>
            <person name="Drgas O."/>
            <person name="Orlowska M."/>
            <person name="Perlinska-Lenart U."/>
            <person name="Aleksandrzak-Piekarczyk T."/>
            <person name="Szatraj K."/>
            <person name="Zielenkiewicz U."/>
            <person name="Pilsyk S."/>
            <person name="Malc E."/>
            <person name="Mieczkowski P."/>
            <person name="Kruszewska J.S."/>
            <person name="Biernat P."/>
            <person name="Pawlowska J."/>
        </authorList>
    </citation>
    <scope>NUCLEOTIDE SEQUENCE</scope>
    <source>
        <strain evidence="3">WA0000051536</strain>
    </source>
</reference>
<dbReference type="InterPro" id="IPR029063">
    <property type="entry name" value="SAM-dependent_MTases_sf"/>
</dbReference>
<name>A0A8H7QDA0_9FUNG</name>
<feature type="domain" description="Methyltransferase" evidence="2">
    <location>
        <begin position="94"/>
        <end position="184"/>
    </location>
</feature>
<gene>
    <name evidence="3" type="ORF">INT44_004473</name>
</gene>
<keyword evidence="4" id="KW-1185">Reference proteome</keyword>
<dbReference type="SUPFAM" id="SSF53335">
    <property type="entry name" value="S-adenosyl-L-methionine-dependent methyltransferases"/>
    <property type="match status" value="1"/>
</dbReference>
<dbReference type="AlphaFoldDB" id="A0A8H7QDA0"/>
<dbReference type="Proteomes" id="UP000612746">
    <property type="component" value="Unassembled WGS sequence"/>
</dbReference>
<sequence length="314" mass="35252">MGSCTSKSQISSQPQTSDKPPMKAVTSSNGSASRTRVLAEREYHNVESSTYVLPKDDQEKDRLHGQHYVLKEKFGGNLLKPELTAKLFEKDINVLDVGCGPATWLMDMATEYPDSNFYGVDIADTFPQAIHPRNLKFQVANVLEPLPFDFKFDFIQVRLLTVALRESEWEIAFRNVYNALKPGGIFQVIEGCPLLNTTDPEMIVIRTNMAQLVRKKQQNPDMSSQLEIVMEQENFKVLYKQAIELPMGHGTPADIAAGDSYKEVLLGMAPFMAPQMNVDIEEYKKLVLKAAANMGPTKTTISLWGYLGQRPKDN</sequence>
<dbReference type="OrthoDB" id="2013972at2759"/>
<protein>
    <recommendedName>
        <fullName evidence="2">Methyltransferase domain-containing protein</fullName>
    </recommendedName>
</protein>
<dbReference type="Gene3D" id="3.40.50.150">
    <property type="entry name" value="Vaccinia Virus protein VP39"/>
    <property type="match status" value="1"/>
</dbReference>
<evidence type="ECO:0000313" key="3">
    <source>
        <dbReference type="EMBL" id="KAG2189331.1"/>
    </source>
</evidence>